<evidence type="ECO:0000256" key="1">
    <source>
        <dbReference type="SAM" id="MobiDB-lite"/>
    </source>
</evidence>
<dbReference type="PANTHER" id="PTHR46628:SF1">
    <property type="entry name" value="PIRNA BIOGENESIS PROTEIN EXD1"/>
    <property type="match status" value="1"/>
</dbReference>
<reference evidence="2" key="1">
    <citation type="submission" date="2023-03" db="EMBL/GenBank/DDBJ databases">
        <title>Massive genome expansion in bonnet fungi (Mycena s.s.) driven by repeated elements and novel gene families across ecological guilds.</title>
        <authorList>
            <consortium name="Lawrence Berkeley National Laboratory"/>
            <person name="Harder C.B."/>
            <person name="Miyauchi S."/>
            <person name="Viragh M."/>
            <person name="Kuo A."/>
            <person name="Thoen E."/>
            <person name="Andreopoulos B."/>
            <person name="Lu D."/>
            <person name="Skrede I."/>
            <person name="Drula E."/>
            <person name="Henrissat B."/>
            <person name="Morin E."/>
            <person name="Kohler A."/>
            <person name="Barry K."/>
            <person name="LaButti K."/>
            <person name="Morin E."/>
            <person name="Salamov A."/>
            <person name="Lipzen A."/>
            <person name="Mereny Z."/>
            <person name="Hegedus B."/>
            <person name="Baldrian P."/>
            <person name="Stursova M."/>
            <person name="Weitz H."/>
            <person name="Taylor A."/>
            <person name="Grigoriev I.V."/>
            <person name="Nagy L.G."/>
            <person name="Martin F."/>
            <person name="Kauserud H."/>
        </authorList>
    </citation>
    <scope>NUCLEOTIDE SEQUENCE</scope>
    <source>
        <strain evidence="2">CBHHK182m</strain>
    </source>
</reference>
<dbReference type="InterPro" id="IPR052144">
    <property type="entry name" value="piRNA_biogenesis_EXD1"/>
</dbReference>
<gene>
    <name evidence="2" type="ORF">B0H16DRAFT_1393832</name>
</gene>
<dbReference type="PANTHER" id="PTHR46628">
    <property type="entry name" value="PIRNA BIOGENESIS PROTEIN EXD1"/>
    <property type="match status" value="1"/>
</dbReference>
<dbReference type="Proteomes" id="UP001215598">
    <property type="component" value="Unassembled WGS sequence"/>
</dbReference>
<name>A0AAD7GUN0_9AGAR</name>
<dbReference type="EMBL" id="JARKIB010000467">
    <property type="protein sequence ID" value="KAJ7705740.1"/>
    <property type="molecule type" value="Genomic_DNA"/>
</dbReference>
<dbReference type="InterPro" id="IPR012337">
    <property type="entry name" value="RNaseH-like_sf"/>
</dbReference>
<accession>A0AAD7GUN0</accession>
<dbReference type="Gene3D" id="3.30.420.10">
    <property type="entry name" value="Ribonuclease H-like superfamily/Ribonuclease H"/>
    <property type="match status" value="1"/>
</dbReference>
<dbReference type="GO" id="GO:1990923">
    <property type="term" value="C:PET complex"/>
    <property type="evidence" value="ECO:0007669"/>
    <property type="project" value="TreeGrafter"/>
</dbReference>
<feature type="region of interest" description="Disordered" evidence="1">
    <location>
        <begin position="313"/>
        <end position="335"/>
    </location>
</feature>
<proteinExistence type="predicted"/>
<dbReference type="SUPFAM" id="SSF53098">
    <property type="entry name" value="Ribonuclease H-like"/>
    <property type="match status" value="1"/>
</dbReference>
<protein>
    <recommendedName>
        <fullName evidence="4">3'-5' exonuclease domain-containing protein</fullName>
    </recommendedName>
</protein>
<dbReference type="GO" id="GO:0003676">
    <property type="term" value="F:nucleic acid binding"/>
    <property type="evidence" value="ECO:0007669"/>
    <property type="project" value="InterPro"/>
</dbReference>
<sequence>MHMGMYNSEPDSICDTAASVAAAVPILRAQPALALTCQGYNLGYKDGSPCILSFATIERPSQVFHFDLITLDRATLQPLFDIIRSPSVIKAVFDGRLIASALLHDCGVELVNALDMQLADVTSRNLRGERAERQLSRLSDVDDSTILLRSIIPRSVVHAHPEWYQTLVRLNEAEECTKEHGTRAGSSVWRRLIEHTSEVWAARPLSSWACKYSTDRVYLISAVYADFDAKGYITPALAVQSARYLSLHRAYMPEIGSGHPFPILPLGIITAVPPARTRLCNTCGRAFVEGDTREDDGVYCLVCFGVKKAQEENDEMSRRIAAMPASQYDSDSEEG</sequence>
<evidence type="ECO:0000313" key="3">
    <source>
        <dbReference type="Proteomes" id="UP001215598"/>
    </source>
</evidence>
<dbReference type="AlphaFoldDB" id="A0AAD7GUN0"/>
<evidence type="ECO:0000313" key="2">
    <source>
        <dbReference type="EMBL" id="KAJ7705740.1"/>
    </source>
</evidence>
<organism evidence="2 3">
    <name type="scientific">Mycena metata</name>
    <dbReference type="NCBI Taxonomy" id="1033252"/>
    <lineage>
        <taxon>Eukaryota</taxon>
        <taxon>Fungi</taxon>
        <taxon>Dikarya</taxon>
        <taxon>Basidiomycota</taxon>
        <taxon>Agaricomycotina</taxon>
        <taxon>Agaricomycetes</taxon>
        <taxon>Agaricomycetidae</taxon>
        <taxon>Agaricales</taxon>
        <taxon>Marasmiineae</taxon>
        <taxon>Mycenaceae</taxon>
        <taxon>Mycena</taxon>
    </lineage>
</organism>
<evidence type="ECO:0008006" key="4">
    <source>
        <dbReference type="Google" id="ProtNLM"/>
    </source>
</evidence>
<dbReference type="InterPro" id="IPR036397">
    <property type="entry name" value="RNaseH_sf"/>
</dbReference>
<comment type="caution">
    <text evidence="2">The sequence shown here is derived from an EMBL/GenBank/DDBJ whole genome shotgun (WGS) entry which is preliminary data.</text>
</comment>
<keyword evidence="3" id="KW-1185">Reference proteome</keyword>